<evidence type="ECO:0000256" key="12">
    <source>
        <dbReference type="ARBA" id="ARBA00023277"/>
    </source>
</evidence>
<feature type="binding site" evidence="17">
    <location>
        <position position="103"/>
    </location>
    <ligand>
        <name>Zn(2+)</name>
        <dbReference type="ChEBI" id="CHEBI:29105"/>
    </ligand>
</feature>
<sequence length="184" mass="20199">MLDEEKLIILDRDGVINYDSENYIKNPDEWIPIPGSLSAIARLNEVGYQVVIATNQSGVDRGYYSLDMLEAIHEKMRRELAKAGGRVAGIYFCPHAPQANCPCRKPKPGLLHLIAEDFPQKLKGTALVGDSLRDIQAARAAGCLPVLVKTGNGEKTIANGEGLEDVPIFEDLSDFVNHLTRKSL</sequence>
<feature type="site" description="Stabilizes the phosphoryl group" evidence="16">
    <location>
        <position position="54"/>
    </location>
</feature>
<dbReference type="NCBIfam" id="NF006506">
    <property type="entry name" value="PRK08942.1"/>
    <property type="match status" value="1"/>
</dbReference>
<gene>
    <name evidence="18" type="ordered locus">CBUD_2094</name>
</gene>
<dbReference type="InterPro" id="IPR023214">
    <property type="entry name" value="HAD_sf"/>
</dbReference>
<dbReference type="FunFam" id="3.40.50.1000:FF:000168">
    <property type="entry name" value="D,D-heptose 1,7-bisphosphate phosphatase"/>
    <property type="match status" value="1"/>
</dbReference>
<evidence type="ECO:0000256" key="1">
    <source>
        <dbReference type="ARBA" id="ARBA00001226"/>
    </source>
</evidence>
<dbReference type="Gene3D" id="3.40.50.1000">
    <property type="entry name" value="HAD superfamily/HAD-like"/>
    <property type="match status" value="1"/>
</dbReference>
<comment type="subunit">
    <text evidence="6">Monomer.</text>
</comment>
<dbReference type="Pfam" id="PF13242">
    <property type="entry name" value="Hydrolase_like"/>
    <property type="match status" value="1"/>
</dbReference>
<comment type="catalytic activity">
    <reaction evidence="1">
        <text>D-glycero-beta-D-manno-heptose 1,7-bisphosphate + H2O = D-glycero-beta-D-manno-heptose 1-phosphate + phosphate</text>
        <dbReference type="Rhea" id="RHEA:28518"/>
        <dbReference type="ChEBI" id="CHEBI:15377"/>
        <dbReference type="ChEBI" id="CHEBI:43474"/>
        <dbReference type="ChEBI" id="CHEBI:60208"/>
        <dbReference type="ChEBI" id="CHEBI:61593"/>
        <dbReference type="EC" id="3.1.3.82"/>
    </reaction>
</comment>
<evidence type="ECO:0000256" key="9">
    <source>
        <dbReference type="ARBA" id="ARBA00022801"/>
    </source>
</evidence>
<dbReference type="RefSeq" id="WP_005769732.1">
    <property type="nucleotide sequence ID" value="NC_009727.1"/>
</dbReference>
<dbReference type="AlphaFoldDB" id="A9KH13"/>
<feature type="binding site" evidence="17">
    <location>
        <position position="95"/>
    </location>
    <ligand>
        <name>Zn(2+)</name>
        <dbReference type="ChEBI" id="CHEBI:29105"/>
    </ligand>
</feature>
<feature type="active site" description="Nucleophile" evidence="15">
    <location>
        <position position="11"/>
    </location>
</feature>
<dbReference type="Proteomes" id="UP000008555">
    <property type="component" value="Chromosome"/>
</dbReference>
<evidence type="ECO:0000256" key="5">
    <source>
        <dbReference type="ARBA" id="ARBA00004708"/>
    </source>
</evidence>
<evidence type="ECO:0000256" key="11">
    <source>
        <dbReference type="ARBA" id="ARBA00022842"/>
    </source>
</evidence>
<feature type="binding site" evidence="17">
    <location>
        <position position="93"/>
    </location>
    <ligand>
        <name>Zn(2+)</name>
        <dbReference type="ChEBI" id="CHEBI:29105"/>
    </ligand>
</feature>
<evidence type="ECO:0000256" key="6">
    <source>
        <dbReference type="ARBA" id="ARBA00011245"/>
    </source>
</evidence>
<evidence type="ECO:0000256" key="7">
    <source>
        <dbReference type="ARBA" id="ARBA00022490"/>
    </source>
</evidence>
<comment type="pathway">
    <text evidence="5">Nucleotide-sugar biosynthesis; ADP-L-glycero-beta-D-manno-heptose biosynthesis; ADP-L-glycero-beta-D-manno-heptose from D-glycero-beta-D-manno-heptose 7-phosphate: step 2/4.</text>
</comment>
<evidence type="ECO:0000256" key="17">
    <source>
        <dbReference type="PIRSR" id="PIRSR004682-4"/>
    </source>
</evidence>
<keyword evidence="8 17" id="KW-0479">Metal-binding</keyword>
<dbReference type="GO" id="GO:0005975">
    <property type="term" value="P:carbohydrate metabolic process"/>
    <property type="evidence" value="ECO:0007669"/>
    <property type="project" value="InterPro"/>
</dbReference>
<dbReference type="KEGG" id="cbd:CBUD_2094"/>
<evidence type="ECO:0000313" key="18">
    <source>
        <dbReference type="EMBL" id="ABS77408.1"/>
    </source>
</evidence>
<dbReference type="InterPro" id="IPR006543">
    <property type="entry name" value="Histidinol-phos"/>
</dbReference>
<feature type="site" description="Contributes to substrate recognition" evidence="16">
    <location>
        <position position="104"/>
    </location>
</feature>
<dbReference type="InterPro" id="IPR006549">
    <property type="entry name" value="HAD-SF_hydro_IIIA"/>
</dbReference>
<evidence type="ECO:0000256" key="14">
    <source>
        <dbReference type="PIRNR" id="PIRNR004682"/>
    </source>
</evidence>
<comment type="cofactor">
    <cofactor evidence="2 17">
        <name>Mg(2+)</name>
        <dbReference type="ChEBI" id="CHEBI:18420"/>
    </cofactor>
</comment>
<evidence type="ECO:0000313" key="19">
    <source>
        <dbReference type="Proteomes" id="UP000008555"/>
    </source>
</evidence>
<feature type="binding site" evidence="17">
    <location>
        <position position="13"/>
    </location>
    <ligand>
        <name>Mg(2+)</name>
        <dbReference type="ChEBI" id="CHEBI:18420"/>
    </ligand>
</feature>
<dbReference type="PANTHER" id="PTHR42891:SF1">
    <property type="entry name" value="D-GLYCERO-BETA-D-MANNO-HEPTOSE-1,7-BISPHOSPHATE 7-PHOSPHATASE"/>
    <property type="match status" value="1"/>
</dbReference>
<protein>
    <recommendedName>
        <fullName evidence="14">D,D-heptose 1,7-bisphosphate phosphatase</fullName>
        <ecNumber evidence="14">3.1.3.-</ecNumber>
    </recommendedName>
</protein>
<dbReference type="GO" id="GO:0046872">
    <property type="term" value="F:metal ion binding"/>
    <property type="evidence" value="ECO:0007669"/>
    <property type="project" value="UniProtKB-KW"/>
</dbReference>
<keyword evidence="7 14" id="KW-0963">Cytoplasm</keyword>
<feature type="binding site" evidence="17">
    <location>
        <position position="11"/>
    </location>
    <ligand>
        <name>Mg(2+)</name>
        <dbReference type="ChEBI" id="CHEBI:18420"/>
    </ligand>
</feature>
<evidence type="ECO:0000256" key="8">
    <source>
        <dbReference type="ARBA" id="ARBA00022723"/>
    </source>
</evidence>
<dbReference type="EMBL" id="CP000733">
    <property type="protein sequence ID" value="ABS77408.1"/>
    <property type="molecule type" value="Genomic_DNA"/>
</dbReference>
<dbReference type="NCBIfam" id="TIGR01656">
    <property type="entry name" value="Histidinol-ppas"/>
    <property type="match status" value="1"/>
</dbReference>
<dbReference type="EC" id="3.1.3.-" evidence="14"/>
<keyword evidence="10 17" id="KW-0862">Zinc</keyword>
<feature type="binding site" evidence="17">
    <location>
        <position position="130"/>
    </location>
    <ligand>
        <name>Mg(2+)</name>
        <dbReference type="ChEBI" id="CHEBI:18420"/>
    </ligand>
</feature>
<dbReference type="PIRSF" id="PIRSF004682">
    <property type="entry name" value="GmhB"/>
    <property type="match status" value="1"/>
</dbReference>
<dbReference type="InterPro" id="IPR004446">
    <property type="entry name" value="Heptose_bisP_phosphatase"/>
</dbReference>
<dbReference type="NCBIfam" id="TIGR01662">
    <property type="entry name" value="HAD-SF-IIIA"/>
    <property type="match status" value="1"/>
</dbReference>
<keyword evidence="9 14" id="KW-0378">Hydrolase</keyword>
<dbReference type="GO" id="GO:0005737">
    <property type="term" value="C:cytoplasm"/>
    <property type="evidence" value="ECO:0007669"/>
    <property type="project" value="UniProtKB-SubCell"/>
</dbReference>
<keyword evidence="12 14" id="KW-0119">Carbohydrate metabolism</keyword>
<evidence type="ECO:0000256" key="2">
    <source>
        <dbReference type="ARBA" id="ARBA00001946"/>
    </source>
</evidence>
<dbReference type="HOGENOM" id="CLU_085077_2_0_6"/>
<evidence type="ECO:0000256" key="13">
    <source>
        <dbReference type="ARBA" id="ARBA00061616"/>
    </source>
</evidence>
<comment type="similarity">
    <text evidence="13 14">Belongs to the gmhB family.</text>
</comment>
<name>A9KH13_COXBN</name>
<proteinExistence type="inferred from homology"/>
<keyword evidence="11 17" id="KW-0460">Magnesium</keyword>
<evidence type="ECO:0000256" key="15">
    <source>
        <dbReference type="PIRSR" id="PIRSR004682-1"/>
    </source>
</evidence>
<feature type="binding site" evidence="17">
    <location>
        <position position="101"/>
    </location>
    <ligand>
        <name>Zn(2+)</name>
        <dbReference type="ChEBI" id="CHEBI:29105"/>
    </ligand>
</feature>
<organism evidence="18 19">
    <name type="scientific">Coxiella burnetii (strain Dugway 5J108-111)</name>
    <dbReference type="NCBI Taxonomy" id="434922"/>
    <lineage>
        <taxon>Bacteria</taxon>
        <taxon>Pseudomonadati</taxon>
        <taxon>Pseudomonadota</taxon>
        <taxon>Gammaproteobacteria</taxon>
        <taxon>Legionellales</taxon>
        <taxon>Coxiellaceae</taxon>
        <taxon>Coxiella</taxon>
    </lineage>
</organism>
<dbReference type="CDD" id="cd07503">
    <property type="entry name" value="HAD_HisB-N"/>
    <property type="match status" value="1"/>
</dbReference>
<evidence type="ECO:0000256" key="10">
    <source>
        <dbReference type="ARBA" id="ARBA00022833"/>
    </source>
</evidence>
<reference evidence="18 19" key="1">
    <citation type="journal article" date="2009" name="Infect. Immun.">
        <title>Comparative genomics reveal extensive transposon-mediated genomic plasticity and diversity among potential effector proteins within the genus Coxiella.</title>
        <authorList>
            <person name="Beare P.A."/>
            <person name="Unsworth N."/>
            <person name="Andoh M."/>
            <person name="Voth D.E."/>
            <person name="Omsland A."/>
            <person name="Gilk S.D."/>
            <person name="Williams K.P."/>
            <person name="Sobral B.W."/>
            <person name="Kupko J.J.III."/>
            <person name="Porcella S.F."/>
            <person name="Samuel J.E."/>
            <person name="Heinzen R.A."/>
        </authorList>
    </citation>
    <scope>NUCLEOTIDE SEQUENCE [LARGE SCALE GENOMIC DNA]</scope>
    <source>
        <strain evidence="18 19">Dugway 5J108-111</strain>
    </source>
</reference>
<dbReference type="PANTHER" id="PTHR42891">
    <property type="entry name" value="D-GLYCERO-BETA-D-MANNO-HEPTOSE-1,7-BISPHOSPHATE 7-PHOSPHATASE"/>
    <property type="match status" value="1"/>
</dbReference>
<evidence type="ECO:0000256" key="16">
    <source>
        <dbReference type="PIRSR" id="PIRSR004682-3"/>
    </source>
</evidence>
<comment type="subcellular location">
    <subcellularLocation>
        <location evidence="4 14">Cytoplasm</location>
    </subcellularLocation>
</comment>
<feature type="site" description="Stabilizes the phosphoryl group" evidence="16">
    <location>
        <position position="105"/>
    </location>
</feature>
<dbReference type="GO" id="GO:0034200">
    <property type="term" value="F:D-glycero-beta-D-manno-heptose 1,7-bisphosphate 7-phosphatase activity"/>
    <property type="evidence" value="ECO:0007669"/>
    <property type="project" value="UniProtKB-EC"/>
</dbReference>
<feature type="active site" description="Proton donor" evidence="15">
    <location>
        <position position="13"/>
    </location>
</feature>
<dbReference type="SUPFAM" id="SSF56784">
    <property type="entry name" value="HAD-like"/>
    <property type="match status" value="1"/>
</dbReference>
<accession>A9KH13</accession>
<evidence type="ECO:0000256" key="4">
    <source>
        <dbReference type="ARBA" id="ARBA00004496"/>
    </source>
</evidence>
<comment type="cofactor">
    <cofactor evidence="3 17">
        <name>Zn(2+)</name>
        <dbReference type="ChEBI" id="CHEBI:29105"/>
    </cofactor>
</comment>
<evidence type="ECO:0000256" key="3">
    <source>
        <dbReference type="ARBA" id="ARBA00001947"/>
    </source>
</evidence>
<dbReference type="InterPro" id="IPR036412">
    <property type="entry name" value="HAD-like_sf"/>
</dbReference>